<gene>
    <name evidence="2" type="ORF">TWF481_009103</name>
</gene>
<dbReference type="AlphaFoldDB" id="A0AAV9W2K8"/>
<protein>
    <submittedName>
        <fullName evidence="2">Uncharacterized protein</fullName>
    </submittedName>
</protein>
<evidence type="ECO:0000313" key="2">
    <source>
        <dbReference type="EMBL" id="KAK6501262.1"/>
    </source>
</evidence>
<dbReference type="Proteomes" id="UP001370758">
    <property type="component" value="Unassembled WGS sequence"/>
</dbReference>
<accession>A0AAV9W2K8</accession>
<name>A0AAV9W2K8_9PEZI</name>
<feature type="region of interest" description="Disordered" evidence="1">
    <location>
        <begin position="1"/>
        <end position="23"/>
    </location>
</feature>
<evidence type="ECO:0000313" key="3">
    <source>
        <dbReference type="Proteomes" id="UP001370758"/>
    </source>
</evidence>
<dbReference type="EMBL" id="JAVHJL010000006">
    <property type="protein sequence ID" value="KAK6501262.1"/>
    <property type="molecule type" value="Genomic_DNA"/>
</dbReference>
<proteinExistence type="predicted"/>
<sequence>MPPKTLPETPRKPEFKGAPETPTEKIPVKTSRLRYIRSHAAEILSKALGKTFNAGDITFTTCFRSGYDWYVGATTIIDAKTGVGFTTEYQLPMWAEAQMWRWKSHEASAMIEWIDSGLLKAEKVVGKARKVREQLPDEVAGSKDIEVMHMAALAKKEYIKEVCIVVLNEREKKALKGRWIQPPGTIKGPASEFLAWMAGSAGPSATQRMSREYLGMDSSGGEGEGRGIRISHGGFGGDPIVTEAPTDEDFLKARELAKNALAYMELSTRDSTNVSGVDAGTIDRFMQL</sequence>
<evidence type="ECO:0000256" key="1">
    <source>
        <dbReference type="SAM" id="MobiDB-lite"/>
    </source>
</evidence>
<reference evidence="2 3" key="1">
    <citation type="submission" date="2023-08" db="EMBL/GenBank/DDBJ databases">
        <authorList>
            <person name="Palmer J.M."/>
        </authorList>
    </citation>
    <scope>NUCLEOTIDE SEQUENCE [LARGE SCALE GENOMIC DNA]</scope>
    <source>
        <strain evidence="2 3">TWF481</strain>
    </source>
</reference>
<organism evidence="2 3">
    <name type="scientific">Arthrobotrys musiformis</name>
    <dbReference type="NCBI Taxonomy" id="47236"/>
    <lineage>
        <taxon>Eukaryota</taxon>
        <taxon>Fungi</taxon>
        <taxon>Dikarya</taxon>
        <taxon>Ascomycota</taxon>
        <taxon>Pezizomycotina</taxon>
        <taxon>Orbiliomycetes</taxon>
        <taxon>Orbiliales</taxon>
        <taxon>Orbiliaceae</taxon>
        <taxon>Arthrobotrys</taxon>
    </lineage>
</organism>
<feature type="compositionally biased region" description="Basic and acidic residues" evidence="1">
    <location>
        <begin position="9"/>
        <end position="23"/>
    </location>
</feature>
<keyword evidence="3" id="KW-1185">Reference proteome</keyword>
<comment type="caution">
    <text evidence="2">The sequence shown here is derived from an EMBL/GenBank/DDBJ whole genome shotgun (WGS) entry which is preliminary data.</text>
</comment>